<sequence>MWALHAMWQSGACVWCTHAPYASVVRAFRVHMHHIHYTRPLPIIVLPTSHGSYGTRLWAPSHPSSGCLVSCFEHLFKFLDVSRVLMDADQPACTHCLGYTSSGPGPRFPRPLAKAFCKSRILVQTPAQVSGCLSSWSEHSSKFLDVSCMLMYSDLLAHAQALHVDLSMCARVPLCIHAPSVCAPCSTH</sequence>
<reference evidence="2" key="1">
    <citation type="submission" date="2016-06" db="EMBL/GenBank/DDBJ databases">
        <title>Parallel loss of symbiosis genes in relatives of nitrogen-fixing non-legume Parasponia.</title>
        <authorList>
            <person name="Van Velzen R."/>
            <person name="Holmer R."/>
            <person name="Bu F."/>
            <person name="Rutten L."/>
            <person name="Van Zeijl A."/>
            <person name="Liu W."/>
            <person name="Santuari L."/>
            <person name="Cao Q."/>
            <person name="Sharma T."/>
            <person name="Shen D."/>
            <person name="Roswanjaya Y."/>
            <person name="Wardhani T."/>
            <person name="Kalhor M.S."/>
            <person name="Jansen J."/>
            <person name="Van den Hoogen J."/>
            <person name="Gungor B."/>
            <person name="Hartog M."/>
            <person name="Hontelez J."/>
            <person name="Verver J."/>
            <person name="Yang W.-C."/>
            <person name="Schijlen E."/>
            <person name="Repin R."/>
            <person name="Schilthuizen M."/>
            <person name="Schranz E."/>
            <person name="Heidstra R."/>
            <person name="Miyata K."/>
            <person name="Fedorova E."/>
            <person name="Kohlen W."/>
            <person name="Bisseling T."/>
            <person name="Smit S."/>
            <person name="Geurts R."/>
        </authorList>
    </citation>
    <scope>NUCLEOTIDE SEQUENCE [LARGE SCALE GENOMIC DNA]</scope>
    <source>
        <strain evidence="2">cv. WU1-14</strain>
    </source>
</reference>
<name>A0A2P5CWT4_PARAD</name>
<evidence type="ECO:0000313" key="2">
    <source>
        <dbReference type="Proteomes" id="UP000237105"/>
    </source>
</evidence>
<gene>
    <name evidence="1" type="ORF">PanWU01x14_116490</name>
</gene>
<evidence type="ECO:0000313" key="1">
    <source>
        <dbReference type="EMBL" id="PON65486.1"/>
    </source>
</evidence>
<proteinExistence type="predicted"/>
<dbReference type="Proteomes" id="UP000237105">
    <property type="component" value="Unassembled WGS sequence"/>
</dbReference>
<protein>
    <submittedName>
        <fullName evidence="1">Uncharacterized protein</fullName>
    </submittedName>
</protein>
<comment type="caution">
    <text evidence="1">The sequence shown here is derived from an EMBL/GenBank/DDBJ whole genome shotgun (WGS) entry which is preliminary data.</text>
</comment>
<keyword evidence="2" id="KW-1185">Reference proteome</keyword>
<accession>A0A2P5CWT4</accession>
<organism evidence="1 2">
    <name type="scientific">Parasponia andersonii</name>
    <name type="common">Sponia andersonii</name>
    <dbReference type="NCBI Taxonomy" id="3476"/>
    <lineage>
        <taxon>Eukaryota</taxon>
        <taxon>Viridiplantae</taxon>
        <taxon>Streptophyta</taxon>
        <taxon>Embryophyta</taxon>
        <taxon>Tracheophyta</taxon>
        <taxon>Spermatophyta</taxon>
        <taxon>Magnoliopsida</taxon>
        <taxon>eudicotyledons</taxon>
        <taxon>Gunneridae</taxon>
        <taxon>Pentapetalae</taxon>
        <taxon>rosids</taxon>
        <taxon>fabids</taxon>
        <taxon>Rosales</taxon>
        <taxon>Cannabaceae</taxon>
        <taxon>Parasponia</taxon>
    </lineage>
</organism>
<dbReference type="EMBL" id="JXTB01000087">
    <property type="protein sequence ID" value="PON65486.1"/>
    <property type="molecule type" value="Genomic_DNA"/>
</dbReference>
<dbReference type="AlphaFoldDB" id="A0A2P5CWT4"/>